<proteinExistence type="predicted"/>
<feature type="non-terminal residue" evidence="1">
    <location>
        <position position="1"/>
    </location>
</feature>
<name>A0A0C2FE28_9BILA</name>
<dbReference type="OrthoDB" id="5877292at2759"/>
<evidence type="ECO:0000313" key="2">
    <source>
        <dbReference type="Proteomes" id="UP000054047"/>
    </source>
</evidence>
<keyword evidence="2" id="KW-1185">Reference proteome</keyword>
<sequence length="188" mass="19570">EPIHVEQIHIAPAPAPVVAPVEYVKPAPVIAPAQIVAPAPIVAPVPVVVQAPAPAPIVAPVPVVAPAPIVAPAPVVAPAPAVAPAPVVVPAPAPVPVPVPTPVEVHHHHPRTEIRNIAKSYKRVSGHRSDTIMVSGDDHDFAGGLEFYPHHAHGDLLGEAAYPVPLQRKKFASKKAARAHKSFDKKKN</sequence>
<dbReference type="AlphaFoldDB" id="A0A0C2FE28"/>
<organism evidence="1 2">
    <name type="scientific">Ancylostoma duodenale</name>
    <dbReference type="NCBI Taxonomy" id="51022"/>
    <lineage>
        <taxon>Eukaryota</taxon>
        <taxon>Metazoa</taxon>
        <taxon>Ecdysozoa</taxon>
        <taxon>Nematoda</taxon>
        <taxon>Chromadorea</taxon>
        <taxon>Rhabditida</taxon>
        <taxon>Rhabditina</taxon>
        <taxon>Rhabditomorpha</taxon>
        <taxon>Strongyloidea</taxon>
        <taxon>Ancylostomatidae</taxon>
        <taxon>Ancylostomatinae</taxon>
        <taxon>Ancylostoma</taxon>
    </lineage>
</organism>
<evidence type="ECO:0000313" key="1">
    <source>
        <dbReference type="EMBL" id="KIH43296.1"/>
    </source>
</evidence>
<accession>A0A0C2FE28</accession>
<reference evidence="1 2" key="1">
    <citation type="submission" date="2013-12" db="EMBL/GenBank/DDBJ databases">
        <title>Draft genome of the parsitic nematode Ancylostoma duodenale.</title>
        <authorList>
            <person name="Mitreva M."/>
        </authorList>
    </citation>
    <scope>NUCLEOTIDE SEQUENCE [LARGE SCALE GENOMIC DNA]</scope>
    <source>
        <strain evidence="1 2">Zhejiang</strain>
    </source>
</reference>
<dbReference type="Proteomes" id="UP000054047">
    <property type="component" value="Unassembled WGS sequence"/>
</dbReference>
<gene>
    <name evidence="1" type="ORF">ANCDUO_26701</name>
</gene>
<dbReference type="EMBL" id="KN787197">
    <property type="protein sequence ID" value="KIH43296.1"/>
    <property type="molecule type" value="Genomic_DNA"/>
</dbReference>
<protein>
    <submittedName>
        <fullName evidence="1">Uncharacterized protein</fullName>
    </submittedName>
</protein>